<proteinExistence type="predicted"/>
<dbReference type="InterPro" id="IPR012337">
    <property type="entry name" value="RNaseH-like_sf"/>
</dbReference>
<dbReference type="Gene3D" id="3.30.420.10">
    <property type="entry name" value="Ribonuclease H-like superfamily/Ribonuclease H"/>
    <property type="match status" value="1"/>
</dbReference>
<accession>A0A932CQW2</accession>
<organism evidence="2 3">
    <name type="scientific">Tectimicrobiota bacterium</name>
    <dbReference type="NCBI Taxonomy" id="2528274"/>
    <lineage>
        <taxon>Bacteria</taxon>
        <taxon>Pseudomonadati</taxon>
        <taxon>Nitrospinota/Tectimicrobiota group</taxon>
        <taxon>Candidatus Tectimicrobiota</taxon>
    </lineage>
</organism>
<dbReference type="GO" id="GO:0004523">
    <property type="term" value="F:RNA-DNA hybrid ribonuclease activity"/>
    <property type="evidence" value="ECO:0007669"/>
    <property type="project" value="InterPro"/>
</dbReference>
<dbReference type="InterPro" id="IPR036397">
    <property type="entry name" value="RNaseH_sf"/>
</dbReference>
<reference evidence="2" key="1">
    <citation type="submission" date="2020-07" db="EMBL/GenBank/DDBJ databases">
        <title>Huge and variable diversity of episymbiotic CPR bacteria and DPANN archaea in groundwater ecosystems.</title>
        <authorList>
            <person name="He C.Y."/>
            <person name="Keren R."/>
            <person name="Whittaker M."/>
            <person name="Farag I.F."/>
            <person name="Doudna J."/>
            <person name="Cate J.H.D."/>
            <person name="Banfield J.F."/>
        </authorList>
    </citation>
    <scope>NUCLEOTIDE SEQUENCE</scope>
    <source>
        <strain evidence="2">NC_groundwater_672_Ag_B-0.1um_62_36</strain>
    </source>
</reference>
<dbReference type="GO" id="GO:0003676">
    <property type="term" value="F:nucleic acid binding"/>
    <property type="evidence" value="ECO:0007669"/>
    <property type="project" value="InterPro"/>
</dbReference>
<dbReference type="Pfam" id="PF13456">
    <property type="entry name" value="RVT_3"/>
    <property type="match status" value="1"/>
</dbReference>
<gene>
    <name evidence="2" type="ORF">HYY20_08800</name>
</gene>
<dbReference type="CDD" id="cd09279">
    <property type="entry name" value="RNase_HI_like"/>
    <property type="match status" value="1"/>
</dbReference>
<dbReference type="AlphaFoldDB" id="A0A932CQW2"/>
<dbReference type="Proteomes" id="UP000769766">
    <property type="component" value="Unassembled WGS sequence"/>
</dbReference>
<protein>
    <submittedName>
        <fullName evidence="2">Ribonuclease HI family protein</fullName>
    </submittedName>
</protein>
<evidence type="ECO:0000313" key="3">
    <source>
        <dbReference type="Proteomes" id="UP000769766"/>
    </source>
</evidence>
<dbReference type="SUPFAM" id="SSF53098">
    <property type="entry name" value="Ribonuclease H-like"/>
    <property type="match status" value="1"/>
</dbReference>
<sequence>MEKTRVFFDGHGGTISTYGWVIQKDKGIYFRGCGEIPHKKEELITNNVAEYMALISALEAAKKFGLCGPLEFIGDSKLIILQMTKEYTTRSKRLKPLYQQAAELASQFKEIHFRRIFEFQNKEAHAMCLEAEQQSKAQKRLFNLKSLISWGSSATGHRSFAG</sequence>
<name>A0A932CQW2_UNCTE</name>
<dbReference type="EMBL" id="JACPRF010000265">
    <property type="protein sequence ID" value="MBI2876967.1"/>
    <property type="molecule type" value="Genomic_DNA"/>
</dbReference>
<comment type="caution">
    <text evidence="2">The sequence shown here is derived from an EMBL/GenBank/DDBJ whole genome shotgun (WGS) entry which is preliminary data.</text>
</comment>
<feature type="domain" description="RNase H type-1" evidence="1">
    <location>
        <begin position="1"/>
        <end position="143"/>
    </location>
</feature>
<evidence type="ECO:0000313" key="2">
    <source>
        <dbReference type="EMBL" id="MBI2876967.1"/>
    </source>
</evidence>
<dbReference type="PANTHER" id="PTHR46387:SF2">
    <property type="entry name" value="RIBONUCLEASE HI"/>
    <property type="match status" value="1"/>
</dbReference>
<dbReference type="PANTHER" id="PTHR46387">
    <property type="entry name" value="POLYNUCLEOTIDYL TRANSFERASE, RIBONUCLEASE H-LIKE SUPERFAMILY PROTEIN"/>
    <property type="match status" value="1"/>
</dbReference>
<dbReference type="PROSITE" id="PS50879">
    <property type="entry name" value="RNASE_H_1"/>
    <property type="match status" value="1"/>
</dbReference>
<dbReference type="InterPro" id="IPR002156">
    <property type="entry name" value="RNaseH_domain"/>
</dbReference>
<evidence type="ECO:0000259" key="1">
    <source>
        <dbReference type="PROSITE" id="PS50879"/>
    </source>
</evidence>